<evidence type="ECO:0000313" key="2">
    <source>
        <dbReference type="EMBL" id="QIZ78675.1"/>
    </source>
</evidence>
<keyword evidence="3" id="KW-1185">Reference proteome</keyword>
<accession>A0A6H1UHT9</accession>
<dbReference type="RefSeq" id="WP_168662865.1">
    <property type="nucleotide sequence ID" value="NZ_CP051180.1"/>
</dbReference>
<proteinExistence type="predicted"/>
<sequence>MLLPLLFSAAVAQATPATMQQQIQQPLATSVALGQQAQLWQQQKAQQQSEQQQALAELYWTEFQISKLQRQVEQQQQQINQLNTDIANIDAIRQQLEPSLEIWYAAIENQINADMPFLQQERQRRLQFFRQSLDNADMSHAERFRRLLELVKIEVELGYGSHTTNEVIVVAGEQRQVQTFRLGRLAWFAQSHDGQFNAHFNTQLKQWQPLSTDAADAIQSAIAISQNQQAAKLITLPFAKVSQ</sequence>
<dbReference type="Proteomes" id="UP000501602">
    <property type="component" value="Chromosome"/>
</dbReference>
<dbReference type="KEGG" id="fes:HER31_18280"/>
<dbReference type="EMBL" id="CP051180">
    <property type="protein sequence ID" value="QIZ78675.1"/>
    <property type="molecule type" value="Genomic_DNA"/>
</dbReference>
<feature type="coiled-coil region" evidence="1">
    <location>
        <begin position="65"/>
        <end position="92"/>
    </location>
</feature>
<protein>
    <submittedName>
        <fullName evidence="2">DUF3450 domain-containing protein</fullName>
    </submittedName>
</protein>
<dbReference type="AlphaFoldDB" id="A0A6H1UHT9"/>
<gene>
    <name evidence="2" type="ORF">HER31_18280</name>
</gene>
<evidence type="ECO:0000313" key="3">
    <source>
        <dbReference type="Proteomes" id="UP000501602"/>
    </source>
</evidence>
<dbReference type="Pfam" id="PF11932">
    <property type="entry name" value="DUF3450"/>
    <property type="match status" value="1"/>
</dbReference>
<reference evidence="2 3" key="1">
    <citation type="submission" date="2020-04" db="EMBL/GenBank/DDBJ databases">
        <title>Ferrimonas sp. S7 isolated from sea water.</title>
        <authorList>
            <person name="Bae S.S."/>
            <person name="Baek K."/>
        </authorList>
    </citation>
    <scope>NUCLEOTIDE SEQUENCE [LARGE SCALE GENOMIC DNA]</scope>
    <source>
        <strain evidence="2 3">S7</strain>
    </source>
</reference>
<keyword evidence="1" id="KW-0175">Coiled coil</keyword>
<organism evidence="2 3">
    <name type="scientific">Ferrimonas lipolytica</name>
    <dbReference type="NCBI Taxonomy" id="2724191"/>
    <lineage>
        <taxon>Bacteria</taxon>
        <taxon>Pseudomonadati</taxon>
        <taxon>Pseudomonadota</taxon>
        <taxon>Gammaproteobacteria</taxon>
        <taxon>Alteromonadales</taxon>
        <taxon>Ferrimonadaceae</taxon>
        <taxon>Ferrimonas</taxon>
    </lineage>
</organism>
<name>A0A6H1UHT9_9GAMM</name>
<evidence type="ECO:0000256" key="1">
    <source>
        <dbReference type="SAM" id="Coils"/>
    </source>
</evidence>
<dbReference type="InterPro" id="IPR016866">
    <property type="entry name" value="UCP028069"/>
</dbReference>